<sequence length="115" mass="13005">MWQLVCSRIFIAIVFIGAAHGQKLVQISIHPNQQYKLVIANHNSAHESVKLLIRIVGEAGDGQRTLNEFKIVHLRSSTAEFTFNIPEKLSPGQYKVIIDGMQGFIFHEEAELIHQ</sequence>
<proteinExistence type="predicted"/>
<evidence type="ECO:0000313" key="2">
    <source>
        <dbReference type="EnsemblMetazoa" id="ADIR005783-PA"/>
    </source>
</evidence>
<dbReference type="EnsemblMetazoa" id="ADIR005783-RA">
    <property type="protein sequence ID" value="ADIR005783-PA"/>
    <property type="gene ID" value="ADIR005783"/>
</dbReference>
<evidence type="ECO:0000256" key="1">
    <source>
        <dbReference type="SAM" id="SignalP"/>
    </source>
</evidence>
<protein>
    <submittedName>
        <fullName evidence="2">Uncharacterized protein</fullName>
    </submittedName>
</protein>
<keyword evidence="1" id="KW-0732">Signal</keyword>
<feature type="chain" id="PRO_5008129824" evidence="1">
    <location>
        <begin position="22"/>
        <end position="115"/>
    </location>
</feature>
<evidence type="ECO:0000313" key="3">
    <source>
        <dbReference type="Proteomes" id="UP000075884"/>
    </source>
</evidence>
<reference evidence="3" key="1">
    <citation type="submission" date="2013-03" db="EMBL/GenBank/DDBJ databases">
        <title>The Genome Sequence of Anopheles dirus WRAIR2.</title>
        <authorList>
            <consortium name="The Broad Institute Genomics Platform"/>
            <person name="Neafsey D.E."/>
            <person name="Walton C."/>
            <person name="Walker B."/>
            <person name="Young S.K."/>
            <person name="Zeng Q."/>
            <person name="Gargeya S."/>
            <person name="Fitzgerald M."/>
            <person name="Haas B."/>
            <person name="Abouelleil A."/>
            <person name="Allen A.W."/>
            <person name="Alvarado L."/>
            <person name="Arachchi H.M."/>
            <person name="Berlin A.M."/>
            <person name="Chapman S.B."/>
            <person name="Gainer-Dewar J."/>
            <person name="Goldberg J."/>
            <person name="Griggs A."/>
            <person name="Gujja S."/>
            <person name="Hansen M."/>
            <person name="Howarth C."/>
            <person name="Imamovic A."/>
            <person name="Ireland A."/>
            <person name="Larimer J."/>
            <person name="McCowan C."/>
            <person name="Murphy C."/>
            <person name="Pearson M."/>
            <person name="Poon T.W."/>
            <person name="Priest M."/>
            <person name="Roberts A."/>
            <person name="Saif S."/>
            <person name="Shea T."/>
            <person name="Sisk P."/>
            <person name="Sykes S."/>
            <person name="Wortman J."/>
            <person name="Nusbaum C."/>
            <person name="Birren B."/>
        </authorList>
    </citation>
    <scope>NUCLEOTIDE SEQUENCE [LARGE SCALE GENOMIC DNA]</scope>
    <source>
        <strain evidence="3">WRAIR2</strain>
    </source>
</reference>
<dbReference type="Proteomes" id="UP000075884">
    <property type="component" value="Unassembled WGS sequence"/>
</dbReference>
<accession>A0A182NDR9</accession>
<dbReference type="STRING" id="7168.A0A182NDR9"/>
<dbReference type="Gene3D" id="2.60.40.2950">
    <property type="match status" value="1"/>
</dbReference>
<feature type="signal peptide" evidence="1">
    <location>
        <begin position="1"/>
        <end position="21"/>
    </location>
</feature>
<organism evidence="2 3">
    <name type="scientific">Anopheles dirus</name>
    <dbReference type="NCBI Taxonomy" id="7168"/>
    <lineage>
        <taxon>Eukaryota</taxon>
        <taxon>Metazoa</taxon>
        <taxon>Ecdysozoa</taxon>
        <taxon>Arthropoda</taxon>
        <taxon>Hexapoda</taxon>
        <taxon>Insecta</taxon>
        <taxon>Pterygota</taxon>
        <taxon>Neoptera</taxon>
        <taxon>Endopterygota</taxon>
        <taxon>Diptera</taxon>
        <taxon>Nematocera</taxon>
        <taxon>Culicoidea</taxon>
        <taxon>Culicidae</taxon>
        <taxon>Anophelinae</taxon>
        <taxon>Anopheles</taxon>
    </lineage>
</organism>
<dbReference type="AlphaFoldDB" id="A0A182NDR9"/>
<name>A0A182NDR9_9DIPT</name>
<dbReference type="VEuPathDB" id="VectorBase:ADIR005783"/>
<keyword evidence="3" id="KW-1185">Reference proteome</keyword>
<reference evidence="2" key="2">
    <citation type="submission" date="2020-05" db="UniProtKB">
        <authorList>
            <consortium name="EnsemblMetazoa"/>
        </authorList>
    </citation>
    <scope>IDENTIFICATION</scope>
    <source>
        <strain evidence="2">WRAIR2</strain>
    </source>
</reference>